<comment type="caution">
    <text evidence="2">The sequence shown here is derived from an EMBL/GenBank/DDBJ whole genome shotgun (WGS) entry which is preliminary data.</text>
</comment>
<dbReference type="PRINTS" id="PR00111">
    <property type="entry name" value="ABHYDROLASE"/>
</dbReference>
<evidence type="ECO:0000313" key="3">
    <source>
        <dbReference type="Proteomes" id="UP000014977"/>
    </source>
</evidence>
<gene>
    <name evidence="2" type="ORF">dsmv_0228</name>
</gene>
<reference evidence="2 3" key="1">
    <citation type="journal article" date="2013" name="Genome Announc.">
        <title>Draft genome sequences for three mercury-methylating, sulfate-reducing bacteria.</title>
        <authorList>
            <person name="Brown S.D."/>
            <person name="Hurt R.A.Jr."/>
            <person name="Gilmour C.C."/>
            <person name="Elias D.A."/>
        </authorList>
    </citation>
    <scope>NUCLEOTIDE SEQUENCE [LARGE SCALE GENOMIC DNA]</scope>
    <source>
        <strain evidence="2 3">DSM 2059</strain>
    </source>
</reference>
<accession>S7V2G4</accession>
<proteinExistence type="predicted"/>
<protein>
    <submittedName>
        <fullName evidence="2">Alpha/beta hydrolase fold protein</fullName>
    </submittedName>
</protein>
<dbReference type="SUPFAM" id="SSF53474">
    <property type="entry name" value="alpha/beta-Hydrolases"/>
    <property type="match status" value="1"/>
</dbReference>
<dbReference type="Proteomes" id="UP000014977">
    <property type="component" value="Unassembled WGS sequence"/>
</dbReference>
<dbReference type="InterPro" id="IPR000073">
    <property type="entry name" value="AB_hydrolase_1"/>
</dbReference>
<dbReference type="PANTHER" id="PTHR43433">
    <property type="entry name" value="HYDROLASE, ALPHA/BETA FOLD FAMILY PROTEIN"/>
    <property type="match status" value="1"/>
</dbReference>
<dbReference type="AlphaFoldDB" id="S7V2G4"/>
<dbReference type="PANTHER" id="PTHR43433:SF5">
    <property type="entry name" value="AB HYDROLASE-1 DOMAIN-CONTAINING PROTEIN"/>
    <property type="match status" value="1"/>
</dbReference>
<dbReference type="eggNOG" id="COG2267">
    <property type="taxonomic scope" value="Bacteria"/>
</dbReference>
<evidence type="ECO:0000313" key="2">
    <source>
        <dbReference type="EMBL" id="EPR38818.1"/>
    </source>
</evidence>
<dbReference type="Gene3D" id="3.40.50.1820">
    <property type="entry name" value="alpha/beta hydrolase"/>
    <property type="match status" value="1"/>
</dbReference>
<dbReference type="InterPro" id="IPR050471">
    <property type="entry name" value="AB_hydrolase"/>
</dbReference>
<dbReference type="EMBL" id="ATHJ01000094">
    <property type="protein sequence ID" value="EPR38818.1"/>
    <property type="molecule type" value="Genomic_DNA"/>
</dbReference>
<dbReference type="InterPro" id="IPR029058">
    <property type="entry name" value="AB_hydrolase_fold"/>
</dbReference>
<evidence type="ECO:0000259" key="1">
    <source>
        <dbReference type="Pfam" id="PF00561"/>
    </source>
</evidence>
<keyword evidence="2" id="KW-0378">Hydrolase</keyword>
<organism evidence="2 3">
    <name type="scientific">Desulfococcus multivorans DSM 2059</name>
    <dbReference type="NCBI Taxonomy" id="1121405"/>
    <lineage>
        <taxon>Bacteria</taxon>
        <taxon>Pseudomonadati</taxon>
        <taxon>Thermodesulfobacteriota</taxon>
        <taxon>Desulfobacteria</taxon>
        <taxon>Desulfobacterales</taxon>
        <taxon>Desulfococcaceae</taxon>
        <taxon>Desulfococcus</taxon>
    </lineage>
</organism>
<dbReference type="Pfam" id="PF00561">
    <property type="entry name" value="Abhydrolase_1"/>
    <property type="match status" value="1"/>
</dbReference>
<dbReference type="STRING" id="897.B2D07_04635"/>
<sequence length="351" mass="38643">MHVGIAWKGLRGYSRICLSIPKVPGILPILMRWQPRRKRRSYHTCGRSKRKGKGMARKVSSNGIEICYDTFGKKNNRPLILIMGLATQMVAWPEPFCRMLAEAGHFVVRFDNRDVGQSTRMKRLYVPDVEALMAETAAGRQVWVPYTLLDMADDTVGLMDALEIDHAHVCGLSMGGMIAQVIAVEYPERLKSLITIMSTTGEPDLPPPTDEALAAMMSAPPAKRAAYIDHMAGIYRIFAGGSTFYDEKLQRELSAKSFDRGIYAPGFLRQMAAIIGAGGRRHRLEHLDIPTLVIHGDCDPVVPLAHGRDTADIIPGARLEVISGLGHGTAFPDLWEQMVAAIAEHTAAAET</sequence>
<keyword evidence="3" id="KW-1185">Reference proteome</keyword>
<dbReference type="GO" id="GO:0004806">
    <property type="term" value="F:triacylglycerol lipase activity"/>
    <property type="evidence" value="ECO:0007669"/>
    <property type="project" value="TreeGrafter"/>
</dbReference>
<dbReference type="GO" id="GO:0046503">
    <property type="term" value="P:glycerolipid catabolic process"/>
    <property type="evidence" value="ECO:0007669"/>
    <property type="project" value="TreeGrafter"/>
</dbReference>
<feature type="domain" description="AB hydrolase-1" evidence="1">
    <location>
        <begin position="78"/>
        <end position="328"/>
    </location>
</feature>
<name>S7V2G4_DESML</name>